<sequence length="111" mass="13009">MEKLTYVYIWNLEFGIWYHAYGEGNMSQMAKWVANGGQALVGPGLRQGMEETGQVGEQYNYLHQNSYLPHLLIWFYICTCHNQYVHYGSNLNLVAELYDIHHSRDLKVTYN</sequence>
<evidence type="ECO:0000313" key="2">
    <source>
        <dbReference type="EMBL" id="RHN80164.1"/>
    </source>
</evidence>
<dbReference type="HOGENOM" id="CLU_2162131_0_0_1"/>
<dbReference type="Proteomes" id="UP000265566">
    <property type="component" value="Chromosome 1"/>
</dbReference>
<evidence type="ECO:0000313" key="1">
    <source>
        <dbReference type="EMBL" id="AES60859.1"/>
    </source>
</evidence>
<name>G7IDM3_MEDTR</name>
<organism evidence="1 4">
    <name type="scientific">Medicago truncatula</name>
    <name type="common">Barrel medic</name>
    <name type="synonym">Medicago tribuloides</name>
    <dbReference type="NCBI Taxonomy" id="3880"/>
    <lineage>
        <taxon>Eukaryota</taxon>
        <taxon>Viridiplantae</taxon>
        <taxon>Streptophyta</taxon>
        <taxon>Embryophyta</taxon>
        <taxon>Tracheophyta</taxon>
        <taxon>Spermatophyta</taxon>
        <taxon>Magnoliopsida</taxon>
        <taxon>eudicotyledons</taxon>
        <taxon>Gunneridae</taxon>
        <taxon>Pentapetalae</taxon>
        <taxon>rosids</taxon>
        <taxon>fabids</taxon>
        <taxon>Fabales</taxon>
        <taxon>Fabaceae</taxon>
        <taxon>Papilionoideae</taxon>
        <taxon>50 kb inversion clade</taxon>
        <taxon>NPAAA clade</taxon>
        <taxon>Hologalegina</taxon>
        <taxon>IRL clade</taxon>
        <taxon>Trifolieae</taxon>
        <taxon>Medicago</taxon>
    </lineage>
</organism>
<proteinExistence type="predicted"/>
<dbReference type="Proteomes" id="UP000002051">
    <property type="component" value="Unassembled WGS sequence"/>
</dbReference>
<evidence type="ECO:0000313" key="4">
    <source>
        <dbReference type="Proteomes" id="UP000002051"/>
    </source>
</evidence>
<protein>
    <submittedName>
        <fullName evidence="1 3">Uncharacterized protein</fullName>
    </submittedName>
</protein>
<dbReference type="EMBL" id="CM001217">
    <property type="protein sequence ID" value="AES60859.1"/>
    <property type="molecule type" value="Genomic_DNA"/>
</dbReference>
<dbReference type="Gramene" id="rna4054">
    <property type="protein sequence ID" value="RHN80164.1"/>
    <property type="gene ID" value="gene4054"/>
</dbReference>
<evidence type="ECO:0000313" key="3">
    <source>
        <dbReference type="EnsemblPlants" id="AES60859"/>
    </source>
</evidence>
<dbReference type="AlphaFoldDB" id="G7IDM3"/>
<reference evidence="2" key="4">
    <citation type="journal article" date="2018" name="Nat. Plants">
        <title>Whole-genome landscape of Medicago truncatula symbiotic genes.</title>
        <authorList>
            <person name="Pecrix Y."/>
            <person name="Gamas P."/>
            <person name="Carrere S."/>
        </authorList>
    </citation>
    <scope>NUCLEOTIDE SEQUENCE</scope>
    <source>
        <tissue evidence="2">Leaves</tissue>
    </source>
</reference>
<reference evidence="3" key="3">
    <citation type="submission" date="2015-04" db="UniProtKB">
        <authorList>
            <consortium name="EnsemblPlants"/>
        </authorList>
    </citation>
    <scope>IDENTIFICATION</scope>
    <source>
        <strain evidence="3">cv. Jemalong A17</strain>
    </source>
</reference>
<reference evidence="1 4" key="2">
    <citation type="journal article" date="2014" name="BMC Genomics">
        <title>An improved genome release (version Mt4.0) for the model legume Medicago truncatula.</title>
        <authorList>
            <person name="Tang H."/>
            <person name="Krishnakumar V."/>
            <person name="Bidwell S."/>
            <person name="Rosen B."/>
            <person name="Chan A."/>
            <person name="Zhou S."/>
            <person name="Gentzbittel L."/>
            <person name="Childs K.L."/>
            <person name="Yandell M."/>
            <person name="Gundlach H."/>
            <person name="Mayer K.F."/>
            <person name="Schwartz D.C."/>
            <person name="Town C.D."/>
        </authorList>
    </citation>
    <scope>GENOME REANNOTATION</scope>
    <source>
        <strain evidence="3 4">cv. Jemalong A17</strain>
    </source>
</reference>
<dbReference type="PaxDb" id="3880-AES60859"/>
<keyword evidence="4" id="KW-1185">Reference proteome</keyword>
<dbReference type="EnsemblPlants" id="AES60859">
    <property type="protein sequence ID" value="AES60859"/>
    <property type="gene ID" value="MTR_1g071690"/>
</dbReference>
<dbReference type="EMBL" id="PSQE01000001">
    <property type="protein sequence ID" value="RHN80164.1"/>
    <property type="molecule type" value="Genomic_DNA"/>
</dbReference>
<gene>
    <name evidence="1" type="ordered locus">MTR_1g071690</name>
    <name evidence="2" type="ORF">MtrunA17_Chr1g0185291</name>
</gene>
<reference evidence="1 4" key="1">
    <citation type="journal article" date="2011" name="Nature">
        <title>The Medicago genome provides insight into the evolution of rhizobial symbioses.</title>
        <authorList>
            <person name="Young N.D."/>
            <person name="Debelle F."/>
            <person name="Oldroyd G.E."/>
            <person name="Geurts R."/>
            <person name="Cannon S.B."/>
            <person name="Udvardi M.K."/>
            <person name="Benedito V.A."/>
            <person name="Mayer K.F."/>
            <person name="Gouzy J."/>
            <person name="Schoof H."/>
            <person name="Van de Peer Y."/>
            <person name="Proost S."/>
            <person name="Cook D.R."/>
            <person name="Meyers B.C."/>
            <person name="Spannagl M."/>
            <person name="Cheung F."/>
            <person name="De Mita S."/>
            <person name="Krishnakumar V."/>
            <person name="Gundlach H."/>
            <person name="Zhou S."/>
            <person name="Mudge J."/>
            <person name="Bharti A.K."/>
            <person name="Murray J.D."/>
            <person name="Naoumkina M.A."/>
            <person name="Rosen B."/>
            <person name="Silverstein K.A."/>
            <person name="Tang H."/>
            <person name="Rombauts S."/>
            <person name="Zhao P.X."/>
            <person name="Zhou P."/>
            <person name="Barbe V."/>
            <person name="Bardou P."/>
            <person name="Bechner M."/>
            <person name="Bellec A."/>
            <person name="Berger A."/>
            <person name="Berges H."/>
            <person name="Bidwell S."/>
            <person name="Bisseling T."/>
            <person name="Choisne N."/>
            <person name="Couloux A."/>
            <person name="Denny R."/>
            <person name="Deshpande S."/>
            <person name="Dai X."/>
            <person name="Doyle J.J."/>
            <person name="Dudez A.M."/>
            <person name="Farmer A.D."/>
            <person name="Fouteau S."/>
            <person name="Franken C."/>
            <person name="Gibelin C."/>
            <person name="Gish J."/>
            <person name="Goldstein S."/>
            <person name="Gonzalez A.J."/>
            <person name="Green P.J."/>
            <person name="Hallab A."/>
            <person name="Hartog M."/>
            <person name="Hua A."/>
            <person name="Humphray S.J."/>
            <person name="Jeong D.H."/>
            <person name="Jing Y."/>
            <person name="Jocker A."/>
            <person name="Kenton S.M."/>
            <person name="Kim D.J."/>
            <person name="Klee K."/>
            <person name="Lai H."/>
            <person name="Lang C."/>
            <person name="Lin S."/>
            <person name="Macmil S.L."/>
            <person name="Magdelenat G."/>
            <person name="Matthews L."/>
            <person name="McCorrison J."/>
            <person name="Monaghan E.L."/>
            <person name="Mun J.H."/>
            <person name="Najar F.Z."/>
            <person name="Nicholson C."/>
            <person name="Noirot C."/>
            <person name="O'Bleness M."/>
            <person name="Paule C.R."/>
            <person name="Poulain J."/>
            <person name="Prion F."/>
            <person name="Qin B."/>
            <person name="Qu C."/>
            <person name="Retzel E.F."/>
            <person name="Riddle C."/>
            <person name="Sallet E."/>
            <person name="Samain S."/>
            <person name="Samson N."/>
            <person name="Sanders I."/>
            <person name="Saurat O."/>
            <person name="Scarpelli C."/>
            <person name="Schiex T."/>
            <person name="Segurens B."/>
            <person name="Severin A.J."/>
            <person name="Sherrier D.J."/>
            <person name="Shi R."/>
            <person name="Sims S."/>
            <person name="Singer S.R."/>
            <person name="Sinharoy S."/>
            <person name="Sterck L."/>
            <person name="Viollet A."/>
            <person name="Wang B.B."/>
            <person name="Wang K."/>
            <person name="Wang M."/>
            <person name="Wang X."/>
            <person name="Warfsmann J."/>
            <person name="Weissenbach J."/>
            <person name="White D.D."/>
            <person name="White J.D."/>
            <person name="Wiley G.B."/>
            <person name="Wincker P."/>
            <person name="Xing Y."/>
            <person name="Yang L."/>
            <person name="Yao Z."/>
            <person name="Ying F."/>
            <person name="Zhai J."/>
            <person name="Zhou L."/>
            <person name="Zuber A."/>
            <person name="Denarie J."/>
            <person name="Dixon R.A."/>
            <person name="May G.D."/>
            <person name="Schwartz D.C."/>
            <person name="Rogers J."/>
            <person name="Quetier F."/>
            <person name="Town C.D."/>
            <person name="Roe B.A."/>
        </authorList>
    </citation>
    <scope>NUCLEOTIDE SEQUENCE [LARGE SCALE GENOMIC DNA]</scope>
    <source>
        <strain evidence="1">A17</strain>
        <strain evidence="3 4">cv. Jemalong A17</strain>
    </source>
</reference>
<accession>G7IDM3</accession>